<dbReference type="Pfam" id="PF07727">
    <property type="entry name" value="RVT_2"/>
    <property type="match status" value="1"/>
</dbReference>
<name>A0A438I1W5_VITVI</name>
<evidence type="ECO:0000259" key="1">
    <source>
        <dbReference type="Pfam" id="PF07727"/>
    </source>
</evidence>
<dbReference type="InterPro" id="IPR043502">
    <property type="entry name" value="DNA/RNA_pol_sf"/>
</dbReference>
<sequence>MYVDDMLLASNNMGMIFETKQFLSKNFDMKDLGEASYVIGIEIHRDSVAPVVKGDLFCELQCLKNDLEKKQMDKIPYASAVGSIMYAQVCIRPNIAYVVGMLGRYQSNPGIDHWKAVKKVLRHLQGTKDYMLTYRRTSNLEIIGYFDSDYANCKDTKKSTSSYILCYQMDLFHEEP</sequence>
<proteinExistence type="predicted"/>
<dbReference type="SUPFAM" id="SSF56672">
    <property type="entry name" value="DNA/RNA polymerases"/>
    <property type="match status" value="1"/>
</dbReference>
<dbReference type="InterPro" id="IPR013103">
    <property type="entry name" value="RVT_2"/>
</dbReference>
<dbReference type="AlphaFoldDB" id="A0A438I1W5"/>
<dbReference type="Proteomes" id="UP000288805">
    <property type="component" value="Unassembled WGS sequence"/>
</dbReference>
<accession>A0A438I1W5</accession>
<reference evidence="2 3" key="1">
    <citation type="journal article" date="2018" name="PLoS Genet.">
        <title>Population sequencing reveals clonal diversity and ancestral inbreeding in the grapevine cultivar Chardonnay.</title>
        <authorList>
            <person name="Roach M.J."/>
            <person name="Johnson D.L."/>
            <person name="Bohlmann J."/>
            <person name="van Vuuren H.J."/>
            <person name="Jones S.J."/>
            <person name="Pretorius I.S."/>
            <person name="Schmidt S.A."/>
            <person name="Borneman A.R."/>
        </authorList>
    </citation>
    <scope>NUCLEOTIDE SEQUENCE [LARGE SCALE GENOMIC DNA]</scope>
    <source>
        <strain evidence="3">cv. Chardonnay</strain>
        <tissue evidence="2">Leaf</tissue>
    </source>
</reference>
<gene>
    <name evidence="2" type="primary">POLX_544</name>
    <name evidence="2" type="ORF">CK203_046469</name>
</gene>
<organism evidence="2 3">
    <name type="scientific">Vitis vinifera</name>
    <name type="common">Grape</name>
    <dbReference type="NCBI Taxonomy" id="29760"/>
    <lineage>
        <taxon>Eukaryota</taxon>
        <taxon>Viridiplantae</taxon>
        <taxon>Streptophyta</taxon>
        <taxon>Embryophyta</taxon>
        <taxon>Tracheophyta</taxon>
        <taxon>Spermatophyta</taxon>
        <taxon>Magnoliopsida</taxon>
        <taxon>eudicotyledons</taxon>
        <taxon>Gunneridae</taxon>
        <taxon>Pentapetalae</taxon>
        <taxon>rosids</taxon>
        <taxon>Vitales</taxon>
        <taxon>Vitaceae</taxon>
        <taxon>Viteae</taxon>
        <taxon>Vitis</taxon>
    </lineage>
</organism>
<comment type="caution">
    <text evidence="2">The sequence shown here is derived from an EMBL/GenBank/DDBJ whole genome shotgun (WGS) entry which is preliminary data.</text>
</comment>
<protein>
    <submittedName>
        <fullName evidence="2">Retrovirus-related Pol polyprotein from transposon TNT 1-94</fullName>
    </submittedName>
</protein>
<evidence type="ECO:0000313" key="3">
    <source>
        <dbReference type="Proteomes" id="UP000288805"/>
    </source>
</evidence>
<evidence type="ECO:0000313" key="2">
    <source>
        <dbReference type="EMBL" id="RVW90691.1"/>
    </source>
</evidence>
<feature type="domain" description="Reverse transcriptase Ty1/copia-type" evidence="1">
    <location>
        <begin position="1"/>
        <end position="48"/>
    </location>
</feature>
<dbReference type="PANTHER" id="PTHR11439:SF467">
    <property type="entry name" value="INTEGRASE CATALYTIC DOMAIN-CONTAINING PROTEIN"/>
    <property type="match status" value="1"/>
</dbReference>
<dbReference type="PANTHER" id="PTHR11439">
    <property type="entry name" value="GAG-POL-RELATED RETROTRANSPOSON"/>
    <property type="match status" value="1"/>
</dbReference>
<dbReference type="EMBL" id="QGNW01000152">
    <property type="protein sequence ID" value="RVW90691.1"/>
    <property type="molecule type" value="Genomic_DNA"/>
</dbReference>